<feature type="domain" description="RDRP helical" evidence="12">
    <location>
        <begin position="131"/>
        <end position="200"/>
    </location>
</feature>
<feature type="domain" description="RDRP C-terminal head" evidence="13">
    <location>
        <begin position="806"/>
        <end position="928"/>
    </location>
</feature>
<evidence type="ECO:0000313" key="14">
    <source>
        <dbReference type="EMBL" id="EFH60224.1"/>
    </source>
</evidence>
<evidence type="ECO:0000259" key="13">
    <source>
        <dbReference type="Pfam" id="PF26253"/>
    </source>
</evidence>
<feature type="domain" description="RDRP core" evidence="10">
    <location>
        <begin position="227"/>
        <end position="582"/>
    </location>
</feature>
<dbReference type="AlphaFoldDB" id="D7L6F5"/>
<dbReference type="InterPro" id="IPR058697">
    <property type="entry name" value="RDRP3-5_N"/>
</dbReference>
<sequence>MMNYGSDEVSPRTEIALLGSVETMLEKIYEKHKQHRPIKVETRRRLSSISEELALETLRKVFNMPYVKTLDGIIMYFVNNAATVDGSSVQCPRTPGKKSCRLFQDVSIDLETPSPKFLRREENGGSSKHIPPLLALGELEFKKAFLLLSYIGGESLVEEVISGDEIRKWKDLPMVEYEAEVWNRLGQRYCPPKERRRPLEGDSGKTHYYQCHVAPDGSYKFKGYLLEDTGTHLHKVLGDDNVLTVKFDKVLGVETYCNDLYSTYKGIAKNGIMVGLRRYRFFGANAMSSNTLQIIFIFVFKTAYSSLFTFPLKTVFKDGGKEEKKKDAATKGVKCYFIRTDSTASNDMRNPYIFSGKSMHEARMHFMHVNTLSSLPNYMARFSLILSKTKTLEVDMTGITFEQIDDIHCHDQDNKDVLDKNGKPCIHSDGTGYISEDLARMCPVNIFKGKSMRSNNIQSKIPNIEGQGPCGQEPPLLIQFRMFHNGYAVKGTFLTNKKLPPWTVQVRPSMIKVNEDQTMSNFSTFNSLEVVTTSNPPRNARLSRNLVALLSYGGVPNDFFLNILRNTLEESKTIFYSERAAFKVYRNPGLHFGDIHVLKATYVKALEDYVGNSKYAVFFPQKGPRSLGDEIAGGDFDGDMYFISRNPKLLEYFKPSEPWVSSSKPSKIYSGRKPSELSEEELEEELFKMFLKARFCKRDVIGMAADCWLGIMDPLLTLGDESAKEKYERKKNILKLIDIYYDALDAPKKGAKVDLPPDLEIKNFPHYMERDPKRDFRSTSILGLIFDTVDSHNAEEPPPSEISKLWYFEDEPVPKSHMDKFTSWYENYRAEMSQAMEETDKVKKKQLANEVIQRYKQDFYGAARFEDSNKSLEELYPQALALYNIVYDFAFPEGVSKCAFVWKVAGPVLCRFYLKKTQEKLVVASTSVLKKIWG</sequence>
<evidence type="ECO:0000256" key="9">
    <source>
        <dbReference type="RuleBase" id="RU363098"/>
    </source>
</evidence>
<proteinExistence type="inferred from homology"/>
<feature type="domain" description="RDRP3-5 N-terminal" evidence="11">
    <location>
        <begin position="14"/>
        <end position="87"/>
    </location>
</feature>
<keyword evidence="4 9" id="KW-0548">Nucleotidyltransferase</keyword>
<dbReference type="InterPro" id="IPR057596">
    <property type="entry name" value="RDRP_core"/>
</dbReference>
<comment type="catalytic activity">
    <reaction evidence="7 9">
        <text>RNA(n) + a ribonucleoside 5'-triphosphate = RNA(n+1) + diphosphate</text>
        <dbReference type="Rhea" id="RHEA:21248"/>
        <dbReference type="Rhea" id="RHEA-COMP:14527"/>
        <dbReference type="Rhea" id="RHEA-COMP:17342"/>
        <dbReference type="ChEBI" id="CHEBI:33019"/>
        <dbReference type="ChEBI" id="CHEBI:61557"/>
        <dbReference type="ChEBI" id="CHEBI:140395"/>
        <dbReference type="EC" id="2.7.7.48"/>
    </reaction>
</comment>
<dbReference type="GO" id="GO:0003968">
    <property type="term" value="F:RNA-directed RNA polymerase activity"/>
    <property type="evidence" value="ECO:0007669"/>
    <property type="project" value="UniProtKB-KW"/>
</dbReference>
<dbReference type="EC" id="2.7.7.48" evidence="9"/>
<dbReference type="Pfam" id="PF05183">
    <property type="entry name" value="RdRP"/>
    <property type="match status" value="2"/>
</dbReference>
<dbReference type="PANTHER" id="PTHR23079">
    <property type="entry name" value="RNA-DEPENDENT RNA POLYMERASE"/>
    <property type="match status" value="1"/>
</dbReference>
<dbReference type="GO" id="GO:0003723">
    <property type="term" value="F:RNA binding"/>
    <property type="evidence" value="ECO:0007669"/>
    <property type="project" value="UniProtKB-KW"/>
</dbReference>
<dbReference type="STRING" id="81972.D7L6F5"/>
<evidence type="ECO:0000259" key="11">
    <source>
        <dbReference type="Pfam" id="PF26249"/>
    </source>
</evidence>
<dbReference type="Gramene" id="scaffold_303857.1">
    <property type="protein sequence ID" value="scaffold_303857.1"/>
    <property type="gene ID" value="scaffold_303857.1"/>
</dbReference>
<evidence type="ECO:0000256" key="1">
    <source>
        <dbReference type="ARBA" id="ARBA00005762"/>
    </source>
</evidence>
<accession>D7L6F5</accession>
<evidence type="ECO:0000256" key="6">
    <source>
        <dbReference type="ARBA" id="ARBA00023158"/>
    </source>
</evidence>
<keyword evidence="3 9" id="KW-0808">Transferase</keyword>
<evidence type="ECO:0000259" key="10">
    <source>
        <dbReference type="Pfam" id="PF05183"/>
    </source>
</evidence>
<evidence type="ECO:0000259" key="12">
    <source>
        <dbReference type="Pfam" id="PF26252"/>
    </source>
</evidence>
<dbReference type="PANTHER" id="PTHR23079:SF56">
    <property type="entry name" value="RNA-DEPENDENT RNA POLYMERASE 3-RELATED"/>
    <property type="match status" value="1"/>
</dbReference>
<feature type="domain" description="RDRP core" evidence="10">
    <location>
        <begin position="584"/>
        <end position="789"/>
    </location>
</feature>
<dbReference type="EMBL" id="GL348715">
    <property type="protein sequence ID" value="EFH60224.1"/>
    <property type="molecule type" value="Genomic_DNA"/>
</dbReference>
<dbReference type="GO" id="GO:0030422">
    <property type="term" value="P:siRNA processing"/>
    <property type="evidence" value="ECO:0007669"/>
    <property type="project" value="TreeGrafter"/>
</dbReference>
<name>D7L6F5_ARALL</name>
<reference evidence="15" key="1">
    <citation type="journal article" date="2011" name="Nat. Genet.">
        <title>The Arabidopsis lyrata genome sequence and the basis of rapid genome size change.</title>
        <authorList>
            <person name="Hu T.T."/>
            <person name="Pattyn P."/>
            <person name="Bakker E.G."/>
            <person name="Cao J."/>
            <person name="Cheng J.-F."/>
            <person name="Clark R.M."/>
            <person name="Fahlgren N."/>
            <person name="Fawcett J.A."/>
            <person name="Grimwood J."/>
            <person name="Gundlach H."/>
            <person name="Haberer G."/>
            <person name="Hollister J.D."/>
            <person name="Ossowski S."/>
            <person name="Ottilar R.P."/>
            <person name="Salamov A.A."/>
            <person name="Schneeberger K."/>
            <person name="Spannagl M."/>
            <person name="Wang X."/>
            <person name="Yang L."/>
            <person name="Nasrallah M.E."/>
            <person name="Bergelson J."/>
            <person name="Carrington J.C."/>
            <person name="Gaut B.S."/>
            <person name="Schmutz J."/>
            <person name="Mayer K.F.X."/>
            <person name="Van de Peer Y."/>
            <person name="Grigoriev I.V."/>
            <person name="Nordborg M."/>
            <person name="Weigel D."/>
            <person name="Guo Y.-L."/>
        </authorList>
    </citation>
    <scope>NUCLEOTIDE SEQUENCE [LARGE SCALE GENOMIC DNA]</scope>
    <source>
        <strain evidence="15">cv. MN47</strain>
    </source>
</reference>
<dbReference type="Pfam" id="PF26253">
    <property type="entry name" value="RdRP_head"/>
    <property type="match status" value="1"/>
</dbReference>
<dbReference type="InterPro" id="IPR007855">
    <property type="entry name" value="RDRP"/>
</dbReference>
<dbReference type="HOGENOM" id="CLU_008367_0_0_1"/>
<dbReference type="eggNOG" id="KOG0988">
    <property type="taxonomic scope" value="Eukaryota"/>
</dbReference>
<evidence type="ECO:0000256" key="3">
    <source>
        <dbReference type="ARBA" id="ARBA00022679"/>
    </source>
</evidence>
<evidence type="ECO:0000256" key="4">
    <source>
        <dbReference type="ARBA" id="ARBA00022695"/>
    </source>
</evidence>
<evidence type="ECO:0000256" key="7">
    <source>
        <dbReference type="ARBA" id="ARBA00048744"/>
    </source>
</evidence>
<organism evidence="15">
    <name type="scientific">Arabidopsis lyrata subsp. lyrata</name>
    <name type="common">Lyre-leaved rock-cress</name>
    <dbReference type="NCBI Taxonomy" id="81972"/>
    <lineage>
        <taxon>Eukaryota</taxon>
        <taxon>Viridiplantae</taxon>
        <taxon>Streptophyta</taxon>
        <taxon>Embryophyta</taxon>
        <taxon>Tracheophyta</taxon>
        <taxon>Spermatophyta</taxon>
        <taxon>Magnoliopsida</taxon>
        <taxon>eudicotyledons</taxon>
        <taxon>Gunneridae</taxon>
        <taxon>Pentapetalae</taxon>
        <taxon>rosids</taxon>
        <taxon>malvids</taxon>
        <taxon>Brassicales</taxon>
        <taxon>Brassicaceae</taxon>
        <taxon>Camelineae</taxon>
        <taxon>Arabidopsis</taxon>
    </lineage>
</organism>
<comment type="function">
    <text evidence="8 9">Probably involved in the RNA silencing pathway and required for the generation of small interfering RNAs (siRNAs).</text>
</comment>
<dbReference type="InterPro" id="IPR058752">
    <property type="entry name" value="RDRP_C_head"/>
</dbReference>
<dbReference type="Proteomes" id="UP000008694">
    <property type="component" value="Unassembled WGS sequence"/>
</dbReference>
<dbReference type="GO" id="GO:0031380">
    <property type="term" value="C:nuclear RNA-directed RNA polymerase complex"/>
    <property type="evidence" value="ECO:0007669"/>
    <property type="project" value="TreeGrafter"/>
</dbReference>
<keyword evidence="15" id="KW-1185">Reference proteome</keyword>
<comment type="similarity">
    <text evidence="1 9">Belongs to the RdRP family.</text>
</comment>
<keyword evidence="2 9" id="KW-0696">RNA-directed RNA polymerase</keyword>
<dbReference type="Pfam" id="PF26249">
    <property type="entry name" value="4HB_RdRP3_N"/>
    <property type="match status" value="1"/>
</dbReference>
<protein>
    <recommendedName>
        <fullName evidence="9">RNA-dependent RNA polymerase</fullName>
        <ecNumber evidence="9">2.7.7.48</ecNumber>
    </recommendedName>
</protein>
<keyword evidence="5 9" id="KW-0694">RNA-binding</keyword>
<evidence type="ECO:0000256" key="8">
    <source>
        <dbReference type="ARBA" id="ARBA00093763"/>
    </source>
</evidence>
<evidence type="ECO:0000256" key="5">
    <source>
        <dbReference type="ARBA" id="ARBA00022884"/>
    </source>
</evidence>
<keyword evidence="6 9" id="KW-0943">RNA-mediated gene silencing</keyword>
<evidence type="ECO:0000313" key="15">
    <source>
        <dbReference type="Proteomes" id="UP000008694"/>
    </source>
</evidence>
<dbReference type="Pfam" id="PF26252">
    <property type="entry name" value="RdRP_helical"/>
    <property type="match status" value="1"/>
</dbReference>
<evidence type="ECO:0000256" key="2">
    <source>
        <dbReference type="ARBA" id="ARBA00022484"/>
    </source>
</evidence>
<gene>
    <name evidence="14" type="ORF">ARALYDRAFT_899887</name>
</gene>
<dbReference type="InterPro" id="IPR058751">
    <property type="entry name" value="RDRP_helical"/>
</dbReference>